<name>A0A0M0JI05_9EUKA</name>
<dbReference type="PANTHER" id="PTHR28106">
    <property type="entry name" value="MITOCHONDRIAL ATPASE COMPLEX SUBUNIT ATP10"/>
    <property type="match status" value="1"/>
</dbReference>
<gene>
    <name evidence="1" type="ORF">Ctob_012445</name>
</gene>
<reference evidence="2" key="1">
    <citation type="journal article" date="2015" name="PLoS Genet.">
        <title>Genome Sequence and Transcriptome Analyses of Chrysochromulina tobin: Metabolic Tools for Enhanced Algal Fitness in the Prominent Order Prymnesiales (Haptophyceae).</title>
        <authorList>
            <person name="Hovde B.T."/>
            <person name="Deodato C.R."/>
            <person name="Hunsperger H.M."/>
            <person name="Ryken S.A."/>
            <person name="Yost W."/>
            <person name="Jha R.K."/>
            <person name="Patterson J."/>
            <person name="Monnat R.J. Jr."/>
            <person name="Barlow S.B."/>
            <person name="Starkenburg S.R."/>
            <person name="Cattolico R.A."/>
        </authorList>
    </citation>
    <scope>NUCLEOTIDE SEQUENCE</scope>
    <source>
        <strain evidence="2">CCMP291</strain>
    </source>
</reference>
<protein>
    <submittedName>
        <fullName evidence="1">F1f0 ATP synthase assembly protein</fullName>
    </submittedName>
</protein>
<dbReference type="GO" id="GO:0033615">
    <property type="term" value="P:mitochondrial proton-transporting ATP synthase complex assembly"/>
    <property type="evidence" value="ECO:0007669"/>
    <property type="project" value="TreeGrafter"/>
</dbReference>
<organism evidence="1 2">
    <name type="scientific">Chrysochromulina tobinii</name>
    <dbReference type="NCBI Taxonomy" id="1460289"/>
    <lineage>
        <taxon>Eukaryota</taxon>
        <taxon>Haptista</taxon>
        <taxon>Haptophyta</taxon>
        <taxon>Prymnesiophyceae</taxon>
        <taxon>Prymnesiales</taxon>
        <taxon>Chrysochromulinaceae</taxon>
        <taxon>Chrysochromulina</taxon>
    </lineage>
</organism>
<evidence type="ECO:0000313" key="1">
    <source>
        <dbReference type="EMBL" id="KOO26105.1"/>
    </source>
</evidence>
<dbReference type="OrthoDB" id="17089at2759"/>
<dbReference type="Proteomes" id="UP000037460">
    <property type="component" value="Unassembled WGS sequence"/>
</dbReference>
<keyword evidence="2" id="KW-1185">Reference proteome</keyword>
<dbReference type="AlphaFoldDB" id="A0A0M0JI05"/>
<sequence length="263" mass="29504">MLITQRARSTRAAAARLVFAPRRLLSAPQGAPASETLAEKNRRLREKSEENLTQSRQRLMEDMSKRNEDMAALREVIHEKTVTLHPPPAALYSQASAFRFPQLEATSLAGDTVILDGNLFAGKWTLFGCAGSRFAQPMVDGWMDGIATALAMSPAPPTRLELRWLSLVEGSLLNWFRRPLLMTMRRAVPAARHGAFLCHFGDSSAPRRRLQMQNRYLGLVCLVDGRGVIRWHVHGSEVPSEPMVSELMAMVQQEAKRETRWTS</sequence>
<dbReference type="PANTHER" id="PTHR28106:SF1">
    <property type="entry name" value="MITOCHONDRIAL ATPASE COMPLEX SUBUNIT ATP10"/>
    <property type="match status" value="1"/>
</dbReference>
<proteinExistence type="predicted"/>
<comment type="caution">
    <text evidence="1">The sequence shown here is derived from an EMBL/GenBank/DDBJ whole genome shotgun (WGS) entry which is preliminary data.</text>
</comment>
<dbReference type="Pfam" id="PF05176">
    <property type="entry name" value="ATP-synt_10"/>
    <property type="match status" value="1"/>
</dbReference>
<dbReference type="EMBL" id="JWZX01002891">
    <property type="protein sequence ID" value="KOO26105.1"/>
    <property type="molecule type" value="Genomic_DNA"/>
</dbReference>
<dbReference type="GO" id="GO:0005743">
    <property type="term" value="C:mitochondrial inner membrane"/>
    <property type="evidence" value="ECO:0007669"/>
    <property type="project" value="TreeGrafter"/>
</dbReference>
<evidence type="ECO:0000313" key="2">
    <source>
        <dbReference type="Proteomes" id="UP000037460"/>
    </source>
</evidence>
<dbReference type="InterPro" id="IPR007849">
    <property type="entry name" value="ATP10"/>
</dbReference>
<accession>A0A0M0JI05</accession>